<sequence>MQQDDWRVEQHRGMDVYILVTSQRDAVAGSVGDTQTWGYEVRVAQEGMDPADAGDTEVLSSGTHVFASRHAAEEAAFNAGYALIDKLLGPVR</sequence>
<accession>A0A4Q7SBW5</accession>
<keyword evidence="2" id="KW-1185">Reference proteome</keyword>
<dbReference type="Proteomes" id="UP000291078">
    <property type="component" value="Unassembled WGS sequence"/>
</dbReference>
<evidence type="ECO:0000313" key="1">
    <source>
        <dbReference type="EMBL" id="RZT42762.1"/>
    </source>
</evidence>
<organism evidence="1 2">
    <name type="scientific">Cupriavidus agavae</name>
    <dbReference type="NCBI Taxonomy" id="1001822"/>
    <lineage>
        <taxon>Bacteria</taxon>
        <taxon>Pseudomonadati</taxon>
        <taxon>Pseudomonadota</taxon>
        <taxon>Betaproteobacteria</taxon>
        <taxon>Burkholderiales</taxon>
        <taxon>Burkholderiaceae</taxon>
        <taxon>Cupriavidus</taxon>
    </lineage>
</organism>
<name>A0A4Q7SBW5_9BURK</name>
<dbReference type="EMBL" id="SGXM01000001">
    <property type="protein sequence ID" value="RZT42762.1"/>
    <property type="molecule type" value="Genomic_DNA"/>
</dbReference>
<comment type="caution">
    <text evidence="1">The sequence shown here is derived from an EMBL/GenBank/DDBJ whole genome shotgun (WGS) entry which is preliminary data.</text>
</comment>
<protein>
    <submittedName>
        <fullName evidence="1">Uncharacterized protein</fullName>
    </submittedName>
</protein>
<dbReference type="RefSeq" id="WP_130390729.1">
    <property type="nucleotide sequence ID" value="NZ_SGXM01000001.1"/>
</dbReference>
<dbReference type="OrthoDB" id="8720415at2"/>
<evidence type="ECO:0000313" key="2">
    <source>
        <dbReference type="Proteomes" id="UP000291078"/>
    </source>
</evidence>
<dbReference type="AlphaFoldDB" id="A0A4Q7SBW5"/>
<gene>
    <name evidence="1" type="ORF">EV147_1804</name>
</gene>
<proteinExistence type="predicted"/>
<reference evidence="1 2" key="1">
    <citation type="journal article" date="2015" name="Stand. Genomic Sci.">
        <title>Genomic Encyclopedia of Bacterial and Archaeal Type Strains, Phase III: the genomes of soil and plant-associated and newly described type strains.</title>
        <authorList>
            <person name="Whitman W.B."/>
            <person name="Woyke T."/>
            <person name="Klenk H.P."/>
            <person name="Zhou Y."/>
            <person name="Lilburn T.G."/>
            <person name="Beck B.J."/>
            <person name="De Vos P."/>
            <person name="Vandamme P."/>
            <person name="Eisen J.A."/>
            <person name="Garrity G."/>
            <person name="Hugenholtz P."/>
            <person name="Kyrpides N.C."/>
        </authorList>
    </citation>
    <scope>NUCLEOTIDE SEQUENCE [LARGE SCALE GENOMIC DNA]</scope>
    <source>
        <strain evidence="1 2">ASC-9842</strain>
    </source>
</reference>